<keyword evidence="1" id="KW-0489">Methyltransferase</keyword>
<sequence>MRDYPDRKAVPILQNIVAAMGPDSVILINNMVLPNSGAHWHVTQVDSTMMTMLAALERTHQQWLELMEKARLRINRICSPVAVAVEFD</sequence>
<dbReference type="GO" id="GO:0008171">
    <property type="term" value="F:O-methyltransferase activity"/>
    <property type="evidence" value="ECO:0007669"/>
    <property type="project" value="InterPro"/>
</dbReference>
<dbReference type="Proteomes" id="UP000054771">
    <property type="component" value="Unassembled WGS sequence"/>
</dbReference>
<dbReference type="PANTHER" id="PTHR43712">
    <property type="entry name" value="PUTATIVE (AFU_ORTHOLOGUE AFUA_4G14580)-RELATED"/>
    <property type="match status" value="1"/>
</dbReference>
<organism evidence="5 6">
    <name type="scientific">Aspergillus calidoustus</name>
    <dbReference type="NCBI Taxonomy" id="454130"/>
    <lineage>
        <taxon>Eukaryota</taxon>
        <taxon>Fungi</taxon>
        <taxon>Dikarya</taxon>
        <taxon>Ascomycota</taxon>
        <taxon>Pezizomycotina</taxon>
        <taxon>Eurotiomycetes</taxon>
        <taxon>Eurotiomycetidae</taxon>
        <taxon>Eurotiales</taxon>
        <taxon>Aspergillaceae</taxon>
        <taxon>Aspergillus</taxon>
        <taxon>Aspergillus subgen. Nidulantes</taxon>
    </lineage>
</organism>
<dbReference type="Gene3D" id="3.40.50.150">
    <property type="entry name" value="Vaccinia Virus protein VP39"/>
    <property type="match status" value="1"/>
</dbReference>
<dbReference type="GO" id="GO:0032259">
    <property type="term" value="P:methylation"/>
    <property type="evidence" value="ECO:0007669"/>
    <property type="project" value="UniProtKB-KW"/>
</dbReference>
<dbReference type="OrthoDB" id="1535081at2759"/>
<evidence type="ECO:0000313" key="6">
    <source>
        <dbReference type="Proteomes" id="UP000054771"/>
    </source>
</evidence>
<dbReference type="PROSITE" id="PS51683">
    <property type="entry name" value="SAM_OMT_II"/>
    <property type="match status" value="1"/>
</dbReference>
<dbReference type="STRING" id="454130.A0A0U5GGB2"/>
<dbReference type="EMBL" id="CDMC01000012">
    <property type="protein sequence ID" value="CEL08927.1"/>
    <property type="molecule type" value="Genomic_DNA"/>
</dbReference>
<keyword evidence="6" id="KW-1185">Reference proteome</keyword>
<name>A0A0U5GGB2_ASPCI</name>
<reference evidence="6" key="1">
    <citation type="journal article" date="2016" name="Genome Announc.">
        <title>Draft genome sequences of fungus Aspergillus calidoustus.</title>
        <authorList>
            <person name="Horn F."/>
            <person name="Linde J."/>
            <person name="Mattern D.J."/>
            <person name="Walther G."/>
            <person name="Guthke R."/>
            <person name="Scherlach K."/>
            <person name="Martin K."/>
            <person name="Brakhage A.A."/>
            <person name="Petzke L."/>
            <person name="Valiante V."/>
        </authorList>
    </citation>
    <scope>NUCLEOTIDE SEQUENCE [LARGE SCALE GENOMIC DNA]</scope>
    <source>
        <strain evidence="6">SF006504</strain>
    </source>
</reference>
<dbReference type="InterPro" id="IPR001077">
    <property type="entry name" value="COMT_C"/>
</dbReference>
<dbReference type="OMA" id="WLELMEK"/>
<gene>
    <name evidence="5" type="ORF">ASPCAL12072</name>
</gene>
<proteinExistence type="predicted"/>
<feature type="domain" description="O-methyltransferase C-terminal" evidence="4">
    <location>
        <begin position="2"/>
        <end position="70"/>
    </location>
</feature>
<protein>
    <recommendedName>
        <fullName evidence="4">O-methyltransferase C-terminal domain-containing protein</fullName>
    </recommendedName>
</protein>
<dbReference type="SUPFAM" id="SSF53335">
    <property type="entry name" value="S-adenosyl-L-methionine-dependent methyltransferases"/>
    <property type="match status" value="1"/>
</dbReference>
<dbReference type="InterPro" id="IPR016461">
    <property type="entry name" value="COMT-like"/>
</dbReference>
<evidence type="ECO:0000256" key="1">
    <source>
        <dbReference type="ARBA" id="ARBA00022603"/>
    </source>
</evidence>
<keyword evidence="3" id="KW-0949">S-adenosyl-L-methionine</keyword>
<evidence type="ECO:0000256" key="2">
    <source>
        <dbReference type="ARBA" id="ARBA00022679"/>
    </source>
</evidence>
<accession>A0A0U5GGB2</accession>
<dbReference type="Pfam" id="PF00891">
    <property type="entry name" value="Methyltransf_2"/>
    <property type="match status" value="1"/>
</dbReference>
<dbReference type="GO" id="GO:0044550">
    <property type="term" value="P:secondary metabolite biosynthetic process"/>
    <property type="evidence" value="ECO:0007669"/>
    <property type="project" value="UniProtKB-ARBA"/>
</dbReference>
<dbReference type="InterPro" id="IPR029063">
    <property type="entry name" value="SAM-dependent_MTases_sf"/>
</dbReference>
<dbReference type="PANTHER" id="PTHR43712:SF1">
    <property type="entry name" value="HYPOTHETICAL O-METHYLTRANSFERASE (EUROFUNG)-RELATED"/>
    <property type="match status" value="1"/>
</dbReference>
<evidence type="ECO:0000256" key="3">
    <source>
        <dbReference type="ARBA" id="ARBA00022691"/>
    </source>
</evidence>
<dbReference type="AlphaFoldDB" id="A0A0U5GGB2"/>
<keyword evidence="2" id="KW-0808">Transferase</keyword>
<evidence type="ECO:0000313" key="5">
    <source>
        <dbReference type="EMBL" id="CEL08927.1"/>
    </source>
</evidence>
<evidence type="ECO:0000259" key="4">
    <source>
        <dbReference type="Pfam" id="PF00891"/>
    </source>
</evidence>